<organism evidence="6 7">
    <name type="scientific">Penicillium vulpinum</name>
    <dbReference type="NCBI Taxonomy" id="29845"/>
    <lineage>
        <taxon>Eukaryota</taxon>
        <taxon>Fungi</taxon>
        <taxon>Dikarya</taxon>
        <taxon>Ascomycota</taxon>
        <taxon>Pezizomycotina</taxon>
        <taxon>Eurotiomycetes</taxon>
        <taxon>Eurotiomycetidae</taxon>
        <taxon>Eurotiales</taxon>
        <taxon>Aspergillaceae</taxon>
        <taxon>Penicillium</taxon>
    </lineage>
</organism>
<dbReference type="GO" id="GO:0016020">
    <property type="term" value="C:membrane"/>
    <property type="evidence" value="ECO:0007669"/>
    <property type="project" value="UniProtKB-SubCell"/>
</dbReference>
<comment type="caution">
    <text evidence="6">The sequence shown here is derived from an EMBL/GenBank/DDBJ whole genome shotgun (WGS) entry which is preliminary data.</text>
</comment>
<evidence type="ECO:0000313" key="6">
    <source>
        <dbReference type="EMBL" id="OQE00588.1"/>
    </source>
</evidence>
<accession>A0A1V6RGF9</accession>
<keyword evidence="7" id="KW-1185">Reference proteome</keyword>
<evidence type="ECO:0000256" key="3">
    <source>
        <dbReference type="ARBA" id="ARBA00022692"/>
    </source>
</evidence>
<proteinExistence type="predicted"/>
<evidence type="ECO:0000313" key="7">
    <source>
        <dbReference type="Proteomes" id="UP000191518"/>
    </source>
</evidence>
<evidence type="ECO:0000256" key="4">
    <source>
        <dbReference type="ARBA" id="ARBA00022989"/>
    </source>
</evidence>
<name>A0A1V6RGF9_9EURO</name>
<dbReference type="PANTHER" id="PTHR23504:SF2">
    <property type="entry name" value="TRANSPORTER, PUTATIVE (AFU_ORTHOLOGUE AFUA_8G04150)-RELATED"/>
    <property type="match status" value="1"/>
</dbReference>
<dbReference type="PANTHER" id="PTHR23504">
    <property type="entry name" value="MAJOR FACILITATOR SUPERFAMILY DOMAIN-CONTAINING PROTEIN 10"/>
    <property type="match status" value="1"/>
</dbReference>
<comment type="subcellular location">
    <subcellularLocation>
        <location evidence="1">Membrane</location>
        <topology evidence="1">Multi-pass membrane protein</topology>
    </subcellularLocation>
</comment>
<protein>
    <recommendedName>
        <fullName evidence="8">Major facilitator superfamily (MFS) profile domain-containing protein</fullName>
    </recommendedName>
</protein>
<dbReference type="EMBL" id="MDYP01000049">
    <property type="protein sequence ID" value="OQE00588.1"/>
    <property type="molecule type" value="Genomic_DNA"/>
</dbReference>
<dbReference type="InterPro" id="IPR036259">
    <property type="entry name" value="MFS_trans_sf"/>
</dbReference>
<evidence type="ECO:0008006" key="8">
    <source>
        <dbReference type="Google" id="ProtNLM"/>
    </source>
</evidence>
<dbReference type="Gene3D" id="1.20.1250.20">
    <property type="entry name" value="MFS general substrate transporter like domains"/>
    <property type="match status" value="1"/>
</dbReference>
<keyword evidence="3" id="KW-0812">Transmembrane</keyword>
<dbReference type="AlphaFoldDB" id="A0A1V6RGF9"/>
<dbReference type="Proteomes" id="UP000191518">
    <property type="component" value="Unassembled WGS sequence"/>
</dbReference>
<keyword evidence="4" id="KW-1133">Transmembrane helix</keyword>
<evidence type="ECO:0000256" key="1">
    <source>
        <dbReference type="ARBA" id="ARBA00004141"/>
    </source>
</evidence>
<sequence>MASLILVGITWNYWVALACRALGGALNRNIGAIQTMVSELIGRPEHEPRAYAIIPFVWSIGTIIGPTIQGLLAKPTEGYSSLFPADGLFG</sequence>
<evidence type="ECO:0000256" key="5">
    <source>
        <dbReference type="ARBA" id="ARBA00023136"/>
    </source>
</evidence>
<gene>
    <name evidence="6" type="ORF">PENVUL_c049G03685</name>
</gene>
<dbReference type="SUPFAM" id="SSF103473">
    <property type="entry name" value="MFS general substrate transporter"/>
    <property type="match status" value="1"/>
</dbReference>
<reference evidence="7" key="1">
    <citation type="journal article" date="2017" name="Nat. Microbiol.">
        <title>Global analysis of biosynthetic gene clusters reveals vast potential of secondary metabolite production in Penicillium species.</title>
        <authorList>
            <person name="Nielsen J.C."/>
            <person name="Grijseels S."/>
            <person name="Prigent S."/>
            <person name="Ji B."/>
            <person name="Dainat J."/>
            <person name="Nielsen K.F."/>
            <person name="Frisvad J.C."/>
            <person name="Workman M."/>
            <person name="Nielsen J."/>
        </authorList>
    </citation>
    <scope>NUCLEOTIDE SEQUENCE [LARGE SCALE GENOMIC DNA]</scope>
    <source>
        <strain evidence="7">IBT 29486</strain>
    </source>
</reference>
<evidence type="ECO:0000256" key="2">
    <source>
        <dbReference type="ARBA" id="ARBA00022448"/>
    </source>
</evidence>
<keyword evidence="5" id="KW-0472">Membrane</keyword>
<keyword evidence="2" id="KW-0813">Transport</keyword>